<keyword evidence="6" id="KW-1185">Reference proteome</keyword>
<feature type="compositionally biased region" description="Low complexity" evidence="2">
    <location>
        <begin position="36"/>
        <end position="58"/>
    </location>
</feature>
<comment type="similarity">
    <text evidence="1">Belongs to the bacterial solute-binding protein 8 family.</text>
</comment>
<evidence type="ECO:0000256" key="2">
    <source>
        <dbReference type="SAM" id="MobiDB-lite"/>
    </source>
</evidence>
<reference evidence="6" key="1">
    <citation type="submission" date="2017-02" db="EMBL/GenBank/DDBJ databases">
        <authorList>
            <person name="Dridi B."/>
        </authorList>
    </citation>
    <scope>NUCLEOTIDE SEQUENCE [LARGE SCALE GENOMIC DNA]</scope>
    <source>
        <strain evidence="6">B Co 03.10</strain>
    </source>
</reference>
<feature type="domain" description="Fe/B12 periplasmic-binding" evidence="4">
    <location>
        <begin position="82"/>
        <end position="354"/>
    </location>
</feature>
<gene>
    <name evidence="5" type="ORF">FM105_01125</name>
</gene>
<dbReference type="AlphaFoldDB" id="A0A1X6WUU0"/>
<dbReference type="RefSeq" id="WP_087003399.1">
    <property type="nucleotide sequence ID" value="NZ_FWFF01000001.1"/>
</dbReference>
<dbReference type="PANTHER" id="PTHR30535:SF34">
    <property type="entry name" value="MOLYBDATE-BINDING PROTEIN MOLA"/>
    <property type="match status" value="1"/>
</dbReference>
<dbReference type="Pfam" id="PF01497">
    <property type="entry name" value="Peripla_BP_2"/>
    <property type="match status" value="1"/>
</dbReference>
<proteinExistence type="inferred from homology"/>
<dbReference type="PROSITE" id="PS51257">
    <property type="entry name" value="PROKAR_LIPOPROTEIN"/>
    <property type="match status" value="1"/>
</dbReference>
<evidence type="ECO:0000313" key="5">
    <source>
        <dbReference type="EMBL" id="SLM89073.1"/>
    </source>
</evidence>
<dbReference type="InterPro" id="IPR050902">
    <property type="entry name" value="ABC_Transporter_SBP"/>
</dbReference>
<evidence type="ECO:0000313" key="6">
    <source>
        <dbReference type="Proteomes" id="UP000196581"/>
    </source>
</evidence>
<sequence>MSPHPRPTRPAGSHLRTLVLAAASGLVLSACGAGDTAAEAPAGSQQEAESQQEAGSQQYGDGQPVTVTNCGAEVTFESPPERLVLLKSAPVAALHALGVLDRAVARAGAYPEEYWDADTHTQLEQIPELTSNVDGTGHLHISKDVVIAQEPDVVFGEVENLPRSGLADLGIPVLEEPLLCTNQADTSPDFADVGEQMRLYGEVFDEAERADEVADGLAQRVDAVRTRTEDAPDRTAAVLYPTVGGGTTYAYGTGSMAQAQLEAAGFANVFGEQRERVFEVTAEQLLGRDPDVVILLHSDGDPQAVEQSLAQLPGADQLTAVQDGTVMAQLLHFSEPATPLAVDGLEQIAERFDR</sequence>
<evidence type="ECO:0000256" key="3">
    <source>
        <dbReference type="SAM" id="SignalP"/>
    </source>
</evidence>
<feature type="region of interest" description="Disordered" evidence="2">
    <location>
        <begin position="36"/>
        <end position="64"/>
    </location>
</feature>
<dbReference type="PANTHER" id="PTHR30535">
    <property type="entry name" value="VITAMIN B12-BINDING PROTEIN"/>
    <property type="match status" value="1"/>
</dbReference>
<keyword evidence="3" id="KW-0732">Signal</keyword>
<dbReference type="SUPFAM" id="SSF53807">
    <property type="entry name" value="Helical backbone' metal receptor"/>
    <property type="match status" value="1"/>
</dbReference>
<organism evidence="5 6">
    <name type="scientific">Brevibacterium yomogidense</name>
    <dbReference type="NCBI Taxonomy" id="946573"/>
    <lineage>
        <taxon>Bacteria</taxon>
        <taxon>Bacillati</taxon>
        <taxon>Actinomycetota</taxon>
        <taxon>Actinomycetes</taxon>
        <taxon>Micrococcales</taxon>
        <taxon>Brevibacteriaceae</taxon>
        <taxon>Brevibacterium</taxon>
    </lineage>
</organism>
<feature type="signal peptide" evidence="3">
    <location>
        <begin position="1"/>
        <end position="32"/>
    </location>
</feature>
<dbReference type="PROSITE" id="PS50983">
    <property type="entry name" value="FE_B12_PBP"/>
    <property type="match status" value="1"/>
</dbReference>
<feature type="chain" id="PRO_5039650748" evidence="3">
    <location>
        <begin position="33"/>
        <end position="354"/>
    </location>
</feature>
<dbReference type="InterPro" id="IPR002491">
    <property type="entry name" value="ABC_transptr_periplasmic_BD"/>
</dbReference>
<accession>A0A1X6WUU0</accession>
<evidence type="ECO:0000256" key="1">
    <source>
        <dbReference type="ARBA" id="ARBA00008814"/>
    </source>
</evidence>
<name>A0A1X6WUU0_9MICO</name>
<dbReference type="EMBL" id="FWFF01000001">
    <property type="protein sequence ID" value="SLM89073.1"/>
    <property type="molecule type" value="Genomic_DNA"/>
</dbReference>
<dbReference type="Gene3D" id="3.40.50.1980">
    <property type="entry name" value="Nitrogenase molybdenum iron protein domain"/>
    <property type="match status" value="2"/>
</dbReference>
<protein>
    <submittedName>
        <fullName evidence="5">ABC transporter (Iron.B12.siderophore.hemin), periplasmic substrate-binding component</fullName>
    </submittedName>
</protein>
<evidence type="ECO:0000259" key="4">
    <source>
        <dbReference type="PROSITE" id="PS50983"/>
    </source>
</evidence>
<dbReference type="Proteomes" id="UP000196581">
    <property type="component" value="Unassembled WGS sequence"/>
</dbReference>